<proteinExistence type="predicted"/>
<dbReference type="Proteomes" id="UP001210925">
    <property type="component" value="Unassembled WGS sequence"/>
</dbReference>
<accession>A0AAD5UJG8</accession>
<protein>
    <submittedName>
        <fullName evidence="1">Uncharacterized protein</fullName>
    </submittedName>
</protein>
<keyword evidence="2" id="KW-1185">Reference proteome</keyword>
<dbReference type="AlphaFoldDB" id="A0AAD5UJG8"/>
<sequence>MPKSSFECKADIIVQNSAGASNDILNFYSTVNSTTYLDSLPHLQSKFTLHLNSKPKETHNRVSHDRIRKQQTGYSKNCVPYVAYDKEIDEKEQKYSEEAFITCHAAVYKPRAVQEDKFGKTEFVTQEIRDSGFTTIPKYNVTSQGKNYEQPTSEMKDKFVPAIHTKPAKFDKSKIKPSSSAYTSDVEHFKEFGDDTESPFEKLEVKVLESKVSDIKYPNLMKSNGYTNSVRFGVVESDDGPEGVYTEDQLEHMLRNDPTKWMRIHANKKSTSRYGISNTSRFHCDLSPMAKTLALRTQNIKIGAKEETGSIRNNRAYTETINSDPNLYTSETSEK</sequence>
<evidence type="ECO:0000313" key="1">
    <source>
        <dbReference type="EMBL" id="KAJ3259795.1"/>
    </source>
</evidence>
<comment type="caution">
    <text evidence="1">The sequence shown here is derived from an EMBL/GenBank/DDBJ whole genome shotgun (WGS) entry which is preliminary data.</text>
</comment>
<gene>
    <name evidence="1" type="ORF">HK103_001686</name>
</gene>
<dbReference type="EMBL" id="JADGKB010000015">
    <property type="protein sequence ID" value="KAJ3259795.1"/>
    <property type="molecule type" value="Genomic_DNA"/>
</dbReference>
<organism evidence="1 2">
    <name type="scientific">Boothiomyces macroporosus</name>
    <dbReference type="NCBI Taxonomy" id="261099"/>
    <lineage>
        <taxon>Eukaryota</taxon>
        <taxon>Fungi</taxon>
        <taxon>Fungi incertae sedis</taxon>
        <taxon>Chytridiomycota</taxon>
        <taxon>Chytridiomycota incertae sedis</taxon>
        <taxon>Chytridiomycetes</taxon>
        <taxon>Rhizophydiales</taxon>
        <taxon>Terramycetaceae</taxon>
        <taxon>Boothiomyces</taxon>
    </lineage>
</organism>
<name>A0AAD5UJG8_9FUNG</name>
<evidence type="ECO:0000313" key="2">
    <source>
        <dbReference type="Proteomes" id="UP001210925"/>
    </source>
</evidence>
<reference evidence="1" key="1">
    <citation type="submission" date="2020-05" db="EMBL/GenBank/DDBJ databases">
        <title>Phylogenomic resolution of chytrid fungi.</title>
        <authorList>
            <person name="Stajich J.E."/>
            <person name="Amses K."/>
            <person name="Simmons R."/>
            <person name="Seto K."/>
            <person name="Myers J."/>
            <person name="Bonds A."/>
            <person name="Quandt C.A."/>
            <person name="Barry K."/>
            <person name="Liu P."/>
            <person name="Grigoriev I."/>
            <person name="Longcore J.E."/>
            <person name="James T.Y."/>
        </authorList>
    </citation>
    <scope>NUCLEOTIDE SEQUENCE</scope>
    <source>
        <strain evidence="1">PLAUS21</strain>
    </source>
</reference>